<evidence type="ECO:0000313" key="2">
    <source>
        <dbReference type="EMBL" id="KAG5681313.1"/>
    </source>
</evidence>
<reference evidence="2" key="1">
    <citation type="submission" date="2021-03" db="EMBL/GenBank/DDBJ databases">
        <title>Chromosome level genome of the anhydrobiotic midge Polypedilum vanderplanki.</title>
        <authorList>
            <person name="Yoshida Y."/>
            <person name="Kikawada T."/>
            <person name="Gusev O."/>
        </authorList>
    </citation>
    <scope>NUCLEOTIDE SEQUENCE</scope>
    <source>
        <strain evidence="2">NIAS01</strain>
        <tissue evidence="2">Whole body or cell culture</tissue>
    </source>
</reference>
<name>A0A9J6CGK4_POLVA</name>
<dbReference type="AlphaFoldDB" id="A0A9J6CGK4"/>
<comment type="caution">
    <text evidence="2">The sequence shown here is derived from an EMBL/GenBank/DDBJ whole genome shotgun (WGS) entry which is preliminary data.</text>
</comment>
<dbReference type="Proteomes" id="UP001107558">
    <property type="component" value="Chromosome 1"/>
</dbReference>
<organism evidence="2 3">
    <name type="scientific">Polypedilum vanderplanki</name>
    <name type="common">Sleeping chironomid midge</name>
    <dbReference type="NCBI Taxonomy" id="319348"/>
    <lineage>
        <taxon>Eukaryota</taxon>
        <taxon>Metazoa</taxon>
        <taxon>Ecdysozoa</taxon>
        <taxon>Arthropoda</taxon>
        <taxon>Hexapoda</taxon>
        <taxon>Insecta</taxon>
        <taxon>Pterygota</taxon>
        <taxon>Neoptera</taxon>
        <taxon>Endopterygota</taxon>
        <taxon>Diptera</taxon>
        <taxon>Nematocera</taxon>
        <taxon>Chironomoidea</taxon>
        <taxon>Chironomidae</taxon>
        <taxon>Chironominae</taxon>
        <taxon>Polypedilum</taxon>
        <taxon>Polypedilum</taxon>
    </lineage>
</organism>
<feature type="signal peptide" evidence="1">
    <location>
        <begin position="1"/>
        <end position="19"/>
    </location>
</feature>
<dbReference type="EMBL" id="JADBJN010000001">
    <property type="protein sequence ID" value="KAG5681313.1"/>
    <property type="molecule type" value="Genomic_DNA"/>
</dbReference>
<evidence type="ECO:0000256" key="1">
    <source>
        <dbReference type="SAM" id="SignalP"/>
    </source>
</evidence>
<feature type="chain" id="PRO_5039885777" evidence="1">
    <location>
        <begin position="20"/>
        <end position="117"/>
    </location>
</feature>
<proteinExistence type="predicted"/>
<evidence type="ECO:0000313" key="3">
    <source>
        <dbReference type="Proteomes" id="UP001107558"/>
    </source>
</evidence>
<gene>
    <name evidence="2" type="ORF">PVAND_010762</name>
</gene>
<keyword evidence="3" id="KW-1185">Reference proteome</keyword>
<sequence length="117" mass="12708">MKFTIAIFTFFATAAFVKTNPISVSNNNVGDIVTVGVNANAVLTSSIETNIVTALIALLNQQAALINADLLQAEQVPEMLTEIKEFDMSPESIAEKIKNSKITPELIETVKKILNKE</sequence>
<keyword evidence="1" id="KW-0732">Signal</keyword>
<protein>
    <submittedName>
        <fullName evidence="2">Uncharacterized protein</fullName>
    </submittedName>
</protein>
<accession>A0A9J6CGK4</accession>